<evidence type="ECO:0000313" key="2">
    <source>
        <dbReference type="Proteomes" id="UP000488956"/>
    </source>
</evidence>
<reference evidence="1 2" key="1">
    <citation type="submission" date="2018-09" db="EMBL/GenBank/DDBJ databases">
        <title>Genomic investigation of the strawberry pathogen Phytophthora fragariae indicates pathogenicity is determined by transcriptional variation in three key races.</title>
        <authorList>
            <person name="Adams T.M."/>
            <person name="Armitage A.D."/>
            <person name="Sobczyk M.K."/>
            <person name="Bates H.J."/>
            <person name="Dunwell J.M."/>
            <person name="Nellist C.F."/>
            <person name="Harrison R.J."/>
        </authorList>
    </citation>
    <scope>NUCLEOTIDE SEQUENCE [LARGE SCALE GENOMIC DNA]</scope>
    <source>
        <strain evidence="1 2">ONT-3</strain>
    </source>
</reference>
<evidence type="ECO:0000313" key="1">
    <source>
        <dbReference type="EMBL" id="KAE9106112.1"/>
    </source>
</evidence>
<dbReference type="AlphaFoldDB" id="A0A6G0L256"/>
<protein>
    <submittedName>
        <fullName evidence="1">Uncharacterized protein</fullName>
    </submittedName>
</protein>
<proteinExistence type="predicted"/>
<comment type="caution">
    <text evidence="1">The sequence shown here is derived from an EMBL/GenBank/DDBJ whole genome shotgun (WGS) entry which is preliminary data.</text>
</comment>
<dbReference type="EMBL" id="QXFX01000721">
    <property type="protein sequence ID" value="KAE9106112.1"/>
    <property type="molecule type" value="Genomic_DNA"/>
</dbReference>
<accession>A0A6G0L256</accession>
<organism evidence="1 2">
    <name type="scientific">Phytophthora fragariae</name>
    <dbReference type="NCBI Taxonomy" id="53985"/>
    <lineage>
        <taxon>Eukaryota</taxon>
        <taxon>Sar</taxon>
        <taxon>Stramenopiles</taxon>
        <taxon>Oomycota</taxon>
        <taxon>Peronosporomycetes</taxon>
        <taxon>Peronosporales</taxon>
        <taxon>Peronosporaceae</taxon>
        <taxon>Phytophthora</taxon>
    </lineage>
</organism>
<gene>
    <name evidence="1" type="ORF">PF010_g12737</name>
</gene>
<sequence length="48" mass="5473">MMNWIQARDTRSKLPSTISGDSVQMEAESPWIILTKPKFRKQLVVALA</sequence>
<dbReference type="Proteomes" id="UP000488956">
    <property type="component" value="Unassembled WGS sequence"/>
</dbReference>
<name>A0A6G0L256_9STRA</name>